<comment type="caution">
    <text evidence="4">The sequence shown here is derived from an EMBL/GenBank/DDBJ whole genome shotgun (WGS) entry which is preliminary data.</text>
</comment>
<feature type="transmembrane region" description="Helical" evidence="2">
    <location>
        <begin position="110"/>
        <end position="129"/>
    </location>
</feature>
<feature type="transmembrane region" description="Helical" evidence="2">
    <location>
        <begin position="141"/>
        <end position="162"/>
    </location>
</feature>
<evidence type="ECO:0000313" key="5">
    <source>
        <dbReference type="Proteomes" id="UP000196649"/>
    </source>
</evidence>
<dbReference type="CDD" id="cd00093">
    <property type="entry name" value="HTH_XRE"/>
    <property type="match status" value="1"/>
</dbReference>
<dbReference type="SMART" id="SM00530">
    <property type="entry name" value="HTH_XRE"/>
    <property type="match status" value="1"/>
</dbReference>
<dbReference type="PANTHER" id="PTHR46558">
    <property type="entry name" value="TRACRIPTIONAL REGULATORY PROTEIN-RELATED-RELATED"/>
    <property type="match status" value="1"/>
</dbReference>
<gene>
    <name evidence="4" type="ORF">LKACC12383_00934</name>
</gene>
<evidence type="ECO:0000256" key="2">
    <source>
        <dbReference type="SAM" id="Phobius"/>
    </source>
</evidence>
<dbReference type="SUPFAM" id="SSF47413">
    <property type="entry name" value="lambda repressor-like DNA-binding domains"/>
    <property type="match status" value="1"/>
</dbReference>
<dbReference type="InterPro" id="IPR010982">
    <property type="entry name" value="Lambda_DNA-bd_dom_sf"/>
</dbReference>
<name>A0A210PA05_9LACO</name>
<dbReference type="Gene3D" id="1.10.260.40">
    <property type="entry name" value="lambda repressor-like DNA-binding domains"/>
    <property type="match status" value="1"/>
</dbReference>
<evidence type="ECO:0000256" key="1">
    <source>
        <dbReference type="ARBA" id="ARBA00023125"/>
    </source>
</evidence>
<dbReference type="EMBL" id="MXAL01000004">
    <property type="protein sequence ID" value="OWF33329.1"/>
    <property type="molecule type" value="Genomic_DNA"/>
</dbReference>
<dbReference type="Pfam" id="PF01381">
    <property type="entry name" value="HTH_3"/>
    <property type="match status" value="1"/>
</dbReference>
<evidence type="ECO:0000313" key="4">
    <source>
        <dbReference type="EMBL" id="OWF33329.1"/>
    </source>
</evidence>
<dbReference type="PANTHER" id="PTHR46558:SF4">
    <property type="entry name" value="DNA-BIDING PHAGE PROTEIN"/>
    <property type="match status" value="1"/>
</dbReference>
<proteinExistence type="predicted"/>
<dbReference type="RefSeq" id="WP_054642598.1">
    <property type="nucleotide sequence ID" value="NZ_LNUB01000011.1"/>
</dbReference>
<keyword evidence="2" id="KW-1133">Transmembrane helix</keyword>
<evidence type="ECO:0000259" key="3">
    <source>
        <dbReference type="PROSITE" id="PS50943"/>
    </source>
</evidence>
<feature type="domain" description="HTH cro/C1-type" evidence="3">
    <location>
        <begin position="7"/>
        <end position="61"/>
    </location>
</feature>
<feature type="transmembrane region" description="Helical" evidence="2">
    <location>
        <begin position="174"/>
        <end position="200"/>
    </location>
</feature>
<keyword evidence="1" id="KW-0238">DNA-binding</keyword>
<dbReference type="Proteomes" id="UP000196649">
    <property type="component" value="Unassembled WGS sequence"/>
</dbReference>
<keyword evidence="2" id="KW-0812">Transmembrane</keyword>
<sequence length="209" mass="24436">MQFSKKIKICRQKNKLTQEKFAQSLNVSRKTVSGWENGRSFPDITTLLKISDMYHVSLDDLMKESSGAEDYYQTQIKNGIRAQKKSTFLYLLLLVSFIFLFIQFLTNWKIPYHLVIIILLICLISYLVSYSNGYEFHSLKYLFKFFSYFIVFFVLNSILFVATGNLAITQNMYWNFGIIIGAIFLDFLLSITLTTLILFIPETIKSKLR</sequence>
<accession>A0A210PA05</accession>
<protein>
    <recommendedName>
        <fullName evidence="3">HTH cro/C1-type domain-containing protein</fullName>
    </recommendedName>
</protein>
<dbReference type="AlphaFoldDB" id="A0A210PA05"/>
<dbReference type="InterPro" id="IPR001387">
    <property type="entry name" value="Cro/C1-type_HTH"/>
</dbReference>
<dbReference type="PROSITE" id="PS50943">
    <property type="entry name" value="HTH_CROC1"/>
    <property type="match status" value="1"/>
</dbReference>
<keyword evidence="2" id="KW-0472">Membrane</keyword>
<dbReference type="GO" id="GO:0003677">
    <property type="term" value="F:DNA binding"/>
    <property type="evidence" value="ECO:0007669"/>
    <property type="project" value="UniProtKB-KW"/>
</dbReference>
<feature type="transmembrane region" description="Helical" evidence="2">
    <location>
        <begin position="87"/>
        <end position="104"/>
    </location>
</feature>
<organism evidence="4 5">
    <name type="scientific">Companilactobacillus kimchii</name>
    <dbReference type="NCBI Taxonomy" id="2801452"/>
    <lineage>
        <taxon>Bacteria</taxon>
        <taxon>Bacillati</taxon>
        <taxon>Bacillota</taxon>
        <taxon>Bacilli</taxon>
        <taxon>Lactobacillales</taxon>
        <taxon>Lactobacillaceae</taxon>
        <taxon>Companilactobacillus</taxon>
    </lineage>
</organism>
<reference evidence="4 5" key="1">
    <citation type="submission" date="2017-03" db="EMBL/GenBank/DDBJ databases">
        <title>Genome sequence of Lactobacillus kimchii KACC 12383.</title>
        <authorList>
            <person name="Chun J."/>
        </authorList>
    </citation>
    <scope>NUCLEOTIDE SEQUENCE [LARGE SCALE GENOMIC DNA]</scope>
    <source>
        <strain evidence="4 5">KACC 12383</strain>
    </source>
</reference>